<proteinExistence type="predicted"/>
<gene>
    <name evidence="1" type="ORF">ACAOBT_LOCUS1320</name>
</gene>
<organism evidence="1 2">
    <name type="scientific">Acanthoscelides obtectus</name>
    <name type="common">Bean weevil</name>
    <name type="synonym">Bruchus obtectus</name>
    <dbReference type="NCBI Taxonomy" id="200917"/>
    <lineage>
        <taxon>Eukaryota</taxon>
        <taxon>Metazoa</taxon>
        <taxon>Ecdysozoa</taxon>
        <taxon>Arthropoda</taxon>
        <taxon>Hexapoda</taxon>
        <taxon>Insecta</taxon>
        <taxon>Pterygota</taxon>
        <taxon>Neoptera</taxon>
        <taxon>Endopterygota</taxon>
        <taxon>Coleoptera</taxon>
        <taxon>Polyphaga</taxon>
        <taxon>Cucujiformia</taxon>
        <taxon>Chrysomeloidea</taxon>
        <taxon>Chrysomelidae</taxon>
        <taxon>Bruchinae</taxon>
        <taxon>Bruchini</taxon>
        <taxon>Acanthoscelides</taxon>
    </lineage>
</organism>
<dbReference type="AlphaFoldDB" id="A0A9P0JM37"/>
<evidence type="ECO:0000313" key="1">
    <source>
        <dbReference type="EMBL" id="CAH1955914.1"/>
    </source>
</evidence>
<keyword evidence="2" id="KW-1185">Reference proteome</keyword>
<reference evidence="1" key="1">
    <citation type="submission" date="2022-03" db="EMBL/GenBank/DDBJ databases">
        <authorList>
            <person name="Sayadi A."/>
        </authorList>
    </citation>
    <scope>NUCLEOTIDE SEQUENCE</scope>
</reference>
<protein>
    <submittedName>
        <fullName evidence="1">Uncharacterized protein</fullName>
    </submittedName>
</protein>
<accession>A0A9P0JM37</accession>
<evidence type="ECO:0000313" key="2">
    <source>
        <dbReference type="Proteomes" id="UP001152888"/>
    </source>
</evidence>
<dbReference type="OrthoDB" id="21539at2759"/>
<comment type="caution">
    <text evidence="1">The sequence shown here is derived from an EMBL/GenBank/DDBJ whole genome shotgun (WGS) entry which is preliminary data.</text>
</comment>
<name>A0A9P0JM37_ACAOB</name>
<sequence>MKFEFASKLSVYATDFLYFSTSFYLNSLYRTIGGSDLRKTDTGAGWEHGMSRGCRSVMVSQKRVYKSRIRVFPSLPKNIEQIVPAVHPALVRDYYGKTDFD</sequence>
<dbReference type="Proteomes" id="UP001152888">
    <property type="component" value="Unassembled WGS sequence"/>
</dbReference>
<dbReference type="EMBL" id="CAKOFQ010006663">
    <property type="protein sequence ID" value="CAH1955914.1"/>
    <property type="molecule type" value="Genomic_DNA"/>
</dbReference>